<dbReference type="Pfam" id="PF12836">
    <property type="entry name" value="HHH_3"/>
    <property type="match status" value="1"/>
</dbReference>
<dbReference type="Proteomes" id="UP000178372">
    <property type="component" value="Unassembled WGS sequence"/>
</dbReference>
<feature type="domain" description="Soluble ligand binding" evidence="2">
    <location>
        <begin position="66"/>
        <end position="105"/>
    </location>
</feature>
<dbReference type="InterPro" id="IPR019554">
    <property type="entry name" value="Soluble_ligand-bd"/>
</dbReference>
<evidence type="ECO:0000256" key="1">
    <source>
        <dbReference type="SAM" id="Phobius"/>
    </source>
</evidence>
<name>A0A1F7G9C9_9BACT</name>
<comment type="caution">
    <text evidence="3">The sequence shown here is derived from an EMBL/GenBank/DDBJ whole genome shotgun (WGS) entry which is preliminary data.</text>
</comment>
<dbReference type="AlphaFoldDB" id="A0A1F7G9C9"/>
<keyword evidence="1" id="KW-1133">Transmembrane helix</keyword>
<dbReference type="Gene3D" id="1.10.150.320">
    <property type="entry name" value="Photosystem II 12 kDa extrinsic protein"/>
    <property type="match status" value="1"/>
</dbReference>
<organism evidence="3 4">
    <name type="scientific">Candidatus Roizmanbacteria bacterium RIFCSPHIGHO2_01_FULL_39_12b</name>
    <dbReference type="NCBI Taxonomy" id="1802030"/>
    <lineage>
        <taxon>Bacteria</taxon>
        <taxon>Candidatus Roizmaniibacteriota</taxon>
    </lineage>
</organism>
<sequence>MERQGERISKIIDFLKTVGKTEAIFLSLSVIFLLLSLAIFVSSSSLLSKKDDIVVAKSSDNEKIFIDVGGAVERPGVYQMTEGSRVKDALISANGISASADRDFVARTINGARTLIDGEKIFIPEFIASSQASTVASGRSVLGTTNNIVNINTSSNSQLDNLPGVGEKTIEKIIAGRPYQNILELREKKIVGKAVFEKIKDLISIY</sequence>
<dbReference type="Pfam" id="PF10531">
    <property type="entry name" value="SLBB"/>
    <property type="match status" value="1"/>
</dbReference>
<gene>
    <name evidence="3" type="ORF">A2690_01215</name>
</gene>
<accession>A0A1F7G9C9</accession>
<keyword evidence="1" id="KW-0812">Transmembrane</keyword>
<dbReference type="Gene3D" id="3.10.560.10">
    <property type="entry name" value="Outer membrane lipoprotein wza domain like"/>
    <property type="match status" value="1"/>
</dbReference>
<dbReference type="SUPFAM" id="SSF81585">
    <property type="entry name" value="PsbU/PolX domain-like"/>
    <property type="match status" value="1"/>
</dbReference>
<feature type="transmembrane region" description="Helical" evidence="1">
    <location>
        <begin position="23"/>
        <end position="41"/>
    </location>
</feature>
<dbReference type="EMBL" id="MFZF01000029">
    <property type="protein sequence ID" value="OGK15533.1"/>
    <property type="molecule type" value="Genomic_DNA"/>
</dbReference>
<keyword evidence="1" id="KW-0472">Membrane</keyword>
<evidence type="ECO:0000313" key="4">
    <source>
        <dbReference type="Proteomes" id="UP000178372"/>
    </source>
</evidence>
<reference evidence="3 4" key="1">
    <citation type="journal article" date="2016" name="Nat. Commun.">
        <title>Thousands of microbial genomes shed light on interconnected biogeochemical processes in an aquifer system.</title>
        <authorList>
            <person name="Anantharaman K."/>
            <person name="Brown C.T."/>
            <person name="Hug L.A."/>
            <person name="Sharon I."/>
            <person name="Castelle C.J."/>
            <person name="Probst A.J."/>
            <person name="Thomas B.C."/>
            <person name="Singh A."/>
            <person name="Wilkins M.J."/>
            <person name="Karaoz U."/>
            <person name="Brodie E.L."/>
            <person name="Williams K.H."/>
            <person name="Hubbard S.S."/>
            <person name="Banfield J.F."/>
        </authorList>
    </citation>
    <scope>NUCLEOTIDE SEQUENCE [LARGE SCALE GENOMIC DNA]</scope>
</reference>
<evidence type="ECO:0000313" key="3">
    <source>
        <dbReference type="EMBL" id="OGK15533.1"/>
    </source>
</evidence>
<evidence type="ECO:0000259" key="2">
    <source>
        <dbReference type="Pfam" id="PF10531"/>
    </source>
</evidence>
<protein>
    <recommendedName>
        <fullName evidence="2">Soluble ligand binding domain-containing protein</fullName>
    </recommendedName>
</protein>
<proteinExistence type="predicted"/>